<dbReference type="GO" id="GO:0006208">
    <property type="term" value="P:pyrimidine nucleobase catabolic process"/>
    <property type="evidence" value="ECO:0007669"/>
    <property type="project" value="TreeGrafter"/>
</dbReference>
<evidence type="ECO:0000259" key="2">
    <source>
        <dbReference type="SMART" id="SM00903"/>
    </source>
</evidence>
<dbReference type="InterPro" id="IPR002563">
    <property type="entry name" value="Flavin_Rdtase-like_dom"/>
</dbReference>
<accession>A0A381REY5</accession>
<dbReference type="GO" id="GO:0042602">
    <property type="term" value="F:riboflavin reductase (NADPH) activity"/>
    <property type="evidence" value="ECO:0007669"/>
    <property type="project" value="TreeGrafter"/>
</dbReference>
<keyword evidence="1" id="KW-0560">Oxidoreductase</keyword>
<proteinExistence type="predicted"/>
<reference evidence="3" key="1">
    <citation type="submission" date="2018-05" db="EMBL/GenBank/DDBJ databases">
        <authorList>
            <person name="Lanie J.A."/>
            <person name="Ng W.-L."/>
            <person name="Kazmierczak K.M."/>
            <person name="Andrzejewski T.M."/>
            <person name="Davidsen T.M."/>
            <person name="Wayne K.J."/>
            <person name="Tettelin H."/>
            <person name="Glass J.I."/>
            <person name="Rusch D."/>
            <person name="Podicherti R."/>
            <person name="Tsui H.-C.T."/>
            <person name="Winkler M.E."/>
        </authorList>
    </citation>
    <scope>NUCLEOTIDE SEQUENCE</scope>
</reference>
<dbReference type="Pfam" id="PF01613">
    <property type="entry name" value="Flavin_Reduct"/>
    <property type="match status" value="1"/>
</dbReference>
<dbReference type="PANTHER" id="PTHR30466:SF1">
    <property type="entry name" value="FMN REDUCTASE (NADH) RUTF"/>
    <property type="match status" value="1"/>
</dbReference>
<dbReference type="AlphaFoldDB" id="A0A381REY5"/>
<name>A0A381REY5_9ZZZZ</name>
<dbReference type="EMBL" id="UINC01001887">
    <property type="protein sequence ID" value="SUZ90355.1"/>
    <property type="molecule type" value="Genomic_DNA"/>
</dbReference>
<protein>
    <recommendedName>
        <fullName evidence="2">Flavin reductase like domain-containing protein</fullName>
    </recommendedName>
</protein>
<gene>
    <name evidence="3" type="ORF">METZ01_LOCUS43209</name>
</gene>
<evidence type="ECO:0000313" key="3">
    <source>
        <dbReference type="EMBL" id="SUZ90355.1"/>
    </source>
</evidence>
<dbReference type="InterPro" id="IPR050268">
    <property type="entry name" value="NADH-dep_flavin_reductase"/>
</dbReference>
<dbReference type="SUPFAM" id="SSF50475">
    <property type="entry name" value="FMN-binding split barrel"/>
    <property type="match status" value="1"/>
</dbReference>
<organism evidence="3">
    <name type="scientific">marine metagenome</name>
    <dbReference type="NCBI Taxonomy" id="408172"/>
    <lineage>
        <taxon>unclassified sequences</taxon>
        <taxon>metagenomes</taxon>
        <taxon>ecological metagenomes</taxon>
    </lineage>
</organism>
<sequence length="182" mass="19920">MIVDRIRPADFFEALSRTAATVCVVTTDGRSGRAGLTVSSMCSVSAQPPSLLVCVNEESGVCAIIRDNGVMCVNVLRAEQAYISDAFSGRLTDPDADPFACTDWETTVSGAPVMSKALINLDCRIKNELHHGTHYIFVGEIESLKLNQPGAPLVYRARMYEQLGESGSLSLEDMEYSWERYT</sequence>
<dbReference type="PANTHER" id="PTHR30466">
    <property type="entry name" value="FLAVIN REDUCTASE"/>
    <property type="match status" value="1"/>
</dbReference>
<evidence type="ECO:0000256" key="1">
    <source>
        <dbReference type="ARBA" id="ARBA00023002"/>
    </source>
</evidence>
<dbReference type="Gene3D" id="2.30.110.10">
    <property type="entry name" value="Electron Transport, Fmn-binding Protein, Chain A"/>
    <property type="match status" value="1"/>
</dbReference>
<dbReference type="InterPro" id="IPR012349">
    <property type="entry name" value="Split_barrel_FMN-bd"/>
</dbReference>
<dbReference type="GO" id="GO:0010181">
    <property type="term" value="F:FMN binding"/>
    <property type="evidence" value="ECO:0007669"/>
    <property type="project" value="InterPro"/>
</dbReference>
<feature type="domain" description="Flavin reductase like" evidence="2">
    <location>
        <begin position="15"/>
        <end position="162"/>
    </location>
</feature>
<dbReference type="SMART" id="SM00903">
    <property type="entry name" value="Flavin_Reduct"/>
    <property type="match status" value="1"/>
</dbReference>